<feature type="region of interest" description="Disordered" evidence="7">
    <location>
        <begin position="285"/>
        <end position="306"/>
    </location>
</feature>
<dbReference type="RefSeq" id="WP_390614125.1">
    <property type="nucleotide sequence ID" value="NZ_CP036265.1"/>
</dbReference>
<accession>A0A517P3Y7</accession>
<gene>
    <name evidence="5 8" type="primary">rpsI</name>
    <name evidence="8" type="ORF">CA12_01580</name>
</gene>
<evidence type="ECO:0000256" key="1">
    <source>
        <dbReference type="ARBA" id="ARBA00005251"/>
    </source>
</evidence>
<dbReference type="SUPFAM" id="SSF54211">
    <property type="entry name" value="Ribosomal protein S5 domain 2-like"/>
    <property type="match status" value="1"/>
</dbReference>
<comment type="similarity">
    <text evidence="1 5 6">Belongs to the universal ribosomal protein uS9 family.</text>
</comment>
<feature type="region of interest" description="Disordered" evidence="7">
    <location>
        <begin position="1"/>
        <end position="89"/>
    </location>
</feature>
<evidence type="ECO:0000313" key="9">
    <source>
        <dbReference type="Proteomes" id="UP000318741"/>
    </source>
</evidence>
<dbReference type="GO" id="GO:0003723">
    <property type="term" value="F:RNA binding"/>
    <property type="evidence" value="ECO:0007669"/>
    <property type="project" value="TreeGrafter"/>
</dbReference>
<dbReference type="Pfam" id="PF00380">
    <property type="entry name" value="Ribosomal_S9"/>
    <property type="match status" value="1"/>
</dbReference>
<dbReference type="KEGG" id="acaf:CA12_01580"/>
<evidence type="ECO:0000313" key="8">
    <source>
        <dbReference type="EMBL" id="QDT14090.1"/>
    </source>
</evidence>
<sequence length="306" mass="31334">MPNDADTPDPDAPSQTPSASPAPMDGVPKGPSSETTAADVPGTDENNPVDETKVASDGTSGPRGASDAATGNSGGTESGQTAPLVDSANVDAGATAGAADIQVDVPQGDLAAADQAAEPVGDEPTTGAEVGAASPDEMGPDATGESYAEDMGLTIGGGRAPEDIAPPPESMIRGSIDRFGTAMGTGRRKTSVARVRISDGTGQFSVNGRDLDDYFSFVRDVESIRAPLERTEMAGNVDVWVRVEGGGSTGQAGAIVLGIARALQAKDPNLHGTLHHGGYLTRDERAVERKKYGRKKARKSFQFSKR</sequence>
<evidence type="ECO:0000256" key="2">
    <source>
        <dbReference type="ARBA" id="ARBA00022980"/>
    </source>
</evidence>
<dbReference type="GO" id="GO:0003735">
    <property type="term" value="F:structural constituent of ribosome"/>
    <property type="evidence" value="ECO:0007669"/>
    <property type="project" value="InterPro"/>
</dbReference>
<feature type="compositionally biased region" description="Low complexity" evidence="7">
    <location>
        <begin position="12"/>
        <end position="23"/>
    </location>
</feature>
<dbReference type="AlphaFoldDB" id="A0A517P3Y7"/>
<protein>
    <recommendedName>
        <fullName evidence="4 5">Small ribosomal subunit protein uS9</fullName>
    </recommendedName>
</protein>
<proteinExistence type="inferred from homology"/>
<name>A0A517P3Y7_9PLAN</name>
<dbReference type="FunFam" id="3.30.230.10:FF:000001">
    <property type="entry name" value="30S ribosomal protein S9"/>
    <property type="match status" value="1"/>
</dbReference>
<dbReference type="InterPro" id="IPR014721">
    <property type="entry name" value="Ribsml_uS5_D2-typ_fold_subgr"/>
</dbReference>
<dbReference type="PANTHER" id="PTHR21569:SF1">
    <property type="entry name" value="SMALL RIBOSOMAL SUBUNIT PROTEIN US9M"/>
    <property type="match status" value="1"/>
</dbReference>
<evidence type="ECO:0000256" key="4">
    <source>
        <dbReference type="ARBA" id="ARBA00035259"/>
    </source>
</evidence>
<keyword evidence="9" id="KW-1185">Reference proteome</keyword>
<dbReference type="Proteomes" id="UP000318741">
    <property type="component" value="Chromosome"/>
</dbReference>
<dbReference type="PANTHER" id="PTHR21569">
    <property type="entry name" value="RIBOSOMAL PROTEIN S9"/>
    <property type="match status" value="1"/>
</dbReference>
<evidence type="ECO:0000256" key="7">
    <source>
        <dbReference type="SAM" id="MobiDB-lite"/>
    </source>
</evidence>
<dbReference type="NCBIfam" id="NF001099">
    <property type="entry name" value="PRK00132.1"/>
    <property type="match status" value="1"/>
</dbReference>
<feature type="compositionally biased region" description="Basic residues" evidence="7">
    <location>
        <begin position="291"/>
        <end position="306"/>
    </location>
</feature>
<dbReference type="HAMAP" id="MF_00532_B">
    <property type="entry name" value="Ribosomal_uS9_B"/>
    <property type="match status" value="1"/>
</dbReference>
<reference evidence="8 9" key="1">
    <citation type="submission" date="2019-02" db="EMBL/GenBank/DDBJ databases">
        <title>Deep-cultivation of Planctomycetes and their phenomic and genomic characterization uncovers novel biology.</title>
        <authorList>
            <person name="Wiegand S."/>
            <person name="Jogler M."/>
            <person name="Boedeker C."/>
            <person name="Pinto D."/>
            <person name="Vollmers J."/>
            <person name="Rivas-Marin E."/>
            <person name="Kohn T."/>
            <person name="Peeters S.H."/>
            <person name="Heuer A."/>
            <person name="Rast P."/>
            <person name="Oberbeckmann S."/>
            <person name="Bunk B."/>
            <person name="Jeske O."/>
            <person name="Meyerdierks A."/>
            <person name="Storesund J.E."/>
            <person name="Kallscheuer N."/>
            <person name="Luecker S."/>
            <person name="Lage O.M."/>
            <person name="Pohl T."/>
            <person name="Merkel B.J."/>
            <person name="Hornburger P."/>
            <person name="Mueller R.-W."/>
            <person name="Bruemmer F."/>
            <person name="Labrenz M."/>
            <person name="Spormann A.M."/>
            <person name="Op den Camp H."/>
            <person name="Overmann J."/>
            <person name="Amann R."/>
            <person name="Jetten M.S.M."/>
            <person name="Mascher T."/>
            <person name="Medema M.H."/>
            <person name="Devos D.P."/>
            <person name="Kaster A.-K."/>
            <person name="Ovreas L."/>
            <person name="Rohde M."/>
            <person name="Galperin M.Y."/>
            <person name="Jogler C."/>
        </authorList>
    </citation>
    <scope>NUCLEOTIDE SEQUENCE [LARGE SCALE GENOMIC DNA]</scope>
    <source>
        <strain evidence="8 9">CA12</strain>
    </source>
</reference>
<dbReference type="GO" id="GO:0015935">
    <property type="term" value="C:small ribosomal subunit"/>
    <property type="evidence" value="ECO:0007669"/>
    <property type="project" value="TreeGrafter"/>
</dbReference>
<dbReference type="GO" id="GO:0005737">
    <property type="term" value="C:cytoplasm"/>
    <property type="evidence" value="ECO:0007669"/>
    <property type="project" value="UniProtKB-ARBA"/>
</dbReference>
<dbReference type="InterPro" id="IPR020568">
    <property type="entry name" value="Ribosomal_Su5_D2-typ_SF"/>
</dbReference>
<evidence type="ECO:0000256" key="5">
    <source>
        <dbReference type="HAMAP-Rule" id="MF_00532"/>
    </source>
</evidence>
<dbReference type="InterPro" id="IPR020574">
    <property type="entry name" value="Ribosomal_uS9_CS"/>
</dbReference>
<evidence type="ECO:0000256" key="3">
    <source>
        <dbReference type="ARBA" id="ARBA00023274"/>
    </source>
</evidence>
<dbReference type="GO" id="GO:0006412">
    <property type="term" value="P:translation"/>
    <property type="evidence" value="ECO:0007669"/>
    <property type="project" value="UniProtKB-UniRule"/>
</dbReference>
<dbReference type="Gene3D" id="3.30.230.10">
    <property type="match status" value="1"/>
</dbReference>
<dbReference type="PROSITE" id="PS00360">
    <property type="entry name" value="RIBOSOMAL_S9"/>
    <property type="match status" value="1"/>
</dbReference>
<dbReference type="EMBL" id="CP036265">
    <property type="protein sequence ID" value="QDT14090.1"/>
    <property type="molecule type" value="Genomic_DNA"/>
</dbReference>
<feature type="region of interest" description="Disordered" evidence="7">
    <location>
        <begin position="110"/>
        <end position="172"/>
    </location>
</feature>
<evidence type="ECO:0000256" key="6">
    <source>
        <dbReference type="RuleBase" id="RU003815"/>
    </source>
</evidence>
<dbReference type="InterPro" id="IPR023035">
    <property type="entry name" value="Ribosomal_uS9_bac/plastid"/>
</dbReference>
<keyword evidence="2 5" id="KW-0689">Ribosomal protein</keyword>
<keyword evidence="3 5" id="KW-0687">Ribonucleoprotein</keyword>
<dbReference type="InterPro" id="IPR000754">
    <property type="entry name" value="Ribosomal_uS9"/>
</dbReference>
<organism evidence="8 9">
    <name type="scientific">Alienimonas californiensis</name>
    <dbReference type="NCBI Taxonomy" id="2527989"/>
    <lineage>
        <taxon>Bacteria</taxon>
        <taxon>Pseudomonadati</taxon>
        <taxon>Planctomycetota</taxon>
        <taxon>Planctomycetia</taxon>
        <taxon>Planctomycetales</taxon>
        <taxon>Planctomycetaceae</taxon>
        <taxon>Alienimonas</taxon>
    </lineage>
</organism>